<dbReference type="InterPro" id="IPR007173">
    <property type="entry name" value="ALO_C"/>
</dbReference>
<comment type="caution">
    <text evidence="3">The sequence shown here is derived from an EMBL/GenBank/DDBJ whole genome shotgun (WGS) entry which is preliminary data.</text>
</comment>
<dbReference type="InterPro" id="IPR016166">
    <property type="entry name" value="FAD-bd_PCMH"/>
</dbReference>
<dbReference type="PANTHER" id="PTHR43762:SF1">
    <property type="entry name" value="D-ARABINONO-1,4-LACTONE OXIDASE"/>
    <property type="match status" value="1"/>
</dbReference>
<evidence type="ECO:0000313" key="3">
    <source>
        <dbReference type="EMBL" id="RIX29986.1"/>
    </source>
</evidence>
<dbReference type="GO" id="GO:0016020">
    <property type="term" value="C:membrane"/>
    <property type="evidence" value="ECO:0007669"/>
    <property type="project" value="InterPro"/>
</dbReference>
<dbReference type="GO" id="GO:0003885">
    <property type="term" value="F:D-arabinono-1,4-lactone oxidase activity"/>
    <property type="evidence" value="ECO:0007669"/>
    <property type="project" value="InterPro"/>
</dbReference>
<keyword evidence="1" id="KW-0560">Oxidoreductase</keyword>
<dbReference type="Gene3D" id="3.30.70.2520">
    <property type="match status" value="1"/>
</dbReference>
<dbReference type="Pfam" id="PF01565">
    <property type="entry name" value="FAD_binding_4"/>
    <property type="match status" value="1"/>
</dbReference>
<dbReference type="AlphaFoldDB" id="A0A3A1U9F0"/>
<dbReference type="InterPro" id="IPR010031">
    <property type="entry name" value="FAD_lactone_oxidase-like"/>
</dbReference>
<dbReference type="OrthoDB" id="9800184at2"/>
<dbReference type="RefSeq" id="WP_119480349.1">
    <property type="nucleotide sequence ID" value="NZ_QXTG01000001.1"/>
</dbReference>
<dbReference type="Pfam" id="PF04030">
    <property type="entry name" value="ALO"/>
    <property type="match status" value="1"/>
</dbReference>
<dbReference type="InterPro" id="IPR006094">
    <property type="entry name" value="Oxid_FAD_bind_N"/>
</dbReference>
<dbReference type="GO" id="GO:0071949">
    <property type="term" value="F:FAD binding"/>
    <property type="evidence" value="ECO:0007669"/>
    <property type="project" value="InterPro"/>
</dbReference>
<gene>
    <name evidence="3" type="ORF">D1781_00460</name>
</gene>
<dbReference type="Proteomes" id="UP000265742">
    <property type="component" value="Unassembled WGS sequence"/>
</dbReference>
<sequence>MVDVERNWARNLVYSAPVAHPGSVEELQETVAAATRVHALGTRHSFTPCADTDGLLVALDRVAPDLVVDAAAWTATVGSAIRLGDLGRLLDEQGWAIANLPSLPHISLGGAVATATHGSGDGLGMLATLVRGLEVVGPGGAARRYEGGELAGAVLSYGALGVVTRITVAVEPAFAVRQDAFDAMPWAEAEAHLDEVFAAAYSVSLFTKYTGDVRGALVKSRTRDGWDGPFFGAAPSPRDPADIGAATKNTEVGTWGPSWDRLPHFRLAAVPSVGEELQSEYFVPREAAREALRSLRGIGADIDPALHVTELRTVAADDLWLSAAAGADVLSIGFTWKDEPDLVLPLLPRIEERLLPLGARPHWAKLFAVRGERLRTLYPHWDDFLALRHAADPERVFTNAFLAEVLGP</sequence>
<name>A0A3A1U9F0_9MICO</name>
<dbReference type="InterPro" id="IPR036318">
    <property type="entry name" value="FAD-bd_PCMH-like_sf"/>
</dbReference>
<evidence type="ECO:0000256" key="1">
    <source>
        <dbReference type="ARBA" id="ARBA00023002"/>
    </source>
</evidence>
<accession>A0A3A1U9F0</accession>
<protein>
    <submittedName>
        <fullName evidence="3">FAD-binding protein</fullName>
    </submittedName>
</protein>
<reference evidence="4" key="1">
    <citation type="submission" date="2018-09" db="EMBL/GenBank/DDBJ databases">
        <authorList>
            <person name="Kim I."/>
        </authorList>
    </citation>
    <scope>NUCLEOTIDE SEQUENCE [LARGE SCALE GENOMIC DNA]</scope>
    <source>
        <strain evidence="4">DD4a</strain>
    </source>
</reference>
<feature type="domain" description="FAD-binding PCMH-type" evidence="2">
    <location>
        <begin position="11"/>
        <end position="173"/>
    </location>
</feature>
<dbReference type="SUPFAM" id="SSF56176">
    <property type="entry name" value="FAD-binding/transporter-associated domain-like"/>
    <property type="match status" value="1"/>
</dbReference>
<dbReference type="InterPro" id="IPR016171">
    <property type="entry name" value="Vanillyl_alc_oxidase_C-sub2"/>
</dbReference>
<dbReference type="Gene3D" id="1.10.45.10">
    <property type="entry name" value="Vanillyl-alcohol Oxidase, Chain A, domain 4"/>
    <property type="match status" value="1"/>
</dbReference>
<dbReference type="GO" id="GO:0080049">
    <property type="term" value="F:L-gulono-1,4-lactone dehydrogenase activity"/>
    <property type="evidence" value="ECO:0007669"/>
    <property type="project" value="TreeGrafter"/>
</dbReference>
<dbReference type="InterPro" id="IPR016167">
    <property type="entry name" value="FAD-bd_PCMH_sub1"/>
</dbReference>
<keyword evidence="4" id="KW-1185">Reference proteome</keyword>
<dbReference type="Gene3D" id="3.30.43.10">
    <property type="entry name" value="Uridine Diphospho-n-acetylenolpyruvylglucosamine Reductase, domain 2"/>
    <property type="match status" value="1"/>
</dbReference>
<proteinExistence type="predicted"/>
<organism evidence="3 4">
    <name type="scientific">Amnibacterium setariae</name>
    <dbReference type="NCBI Taxonomy" id="2306585"/>
    <lineage>
        <taxon>Bacteria</taxon>
        <taxon>Bacillati</taxon>
        <taxon>Actinomycetota</taxon>
        <taxon>Actinomycetes</taxon>
        <taxon>Micrococcales</taxon>
        <taxon>Microbacteriaceae</taxon>
        <taxon>Amnibacterium</taxon>
    </lineage>
</organism>
<evidence type="ECO:0000313" key="4">
    <source>
        <dbReference type="Proteomes" id="UP000265742"/>
    </source>
</evidence>
<dbReference type="Gene3D" id="3.30.465.10">
    <property type="match status" value="1"/>
</dbReference>
<dbReference type="EMBL" id="QXTG01000001">
    <property type="protein sequence ID" value="RIX29986.1"/>
    <property type="molecule type" value="Genomic_DNA"/>
</dbReference>
<dbReference type="InterPro" id="IPR016169">
    <property type="entry name" value="FAD-bd_PCMH_sub2"/>
</dbReference>
<dbReference type="PROSITE" id="PS51387">
    <property type="entry name" value="FAD_PCMH"/>
    <property type="match status" value="1"/>
</dbReference>
<dbReference type="PANTHER" id="PTHR43762">
    <property type="entry name" value="L-GULONOLACTONE OXIDASE"/>
    <property type="match status" value="1"/>
</dbReference>
<evidence type="ECO:0000259" key="2">
    <source>
        <dbReference type="PROSITE" id="PS51387"/>
    </source>
</evidence>
<dbReference type="Gene3D" id="3.30.70.2530">
    <property type="match status" value="1"/>
</dbReference>